<dbReference type="Proteomes" id="UP000199664">
    <property type="component" value="Unassembled WGS sequence"/>
</dbReference>
<dbReference type="AlphaFoldDB" id="A0A1H7TF93"/>
<dbReference type="Gene3D" id="1.10.10.2840">
    <property type="entry name" value="PucR C-terminal helix-turn-helix domain"/>
    <property type="match status" value="1"/>
</dbReference>
<dbReference type="Pfam" id="PF13556">
    <property type="entry name" value="HTH_30"/>
    <property type="match status" value="1"/>
</dbReference>
<dbReference type="InterPro" id="IPR003018">
    <property type="entry name" value="GAF"/>
</dbReference>
<dbReference type="GO" id="GO:0003677">
    <property type="term" value="F:DNA binding"/>
    <property type="evidence" value="ECO:0007669"/>
    <property type="project" value="UniProtKB-KW"/>
</dbReference>
<proteinExistence type="inferred from homology"/>
<evidence type="ECO:0000313" key="4">
    <source>
        <dbReference type="Proteomes" id="UP000199664"/>
    </source>
</evidence>
<dbReference type="Gene3D" id="3.30.450.40">
    <property type="match status" value="1"/>
</dbReference>
<dbReference type="STRING" id="1036779.SAMN04515666_105469"/>
<comment type="similarity">
    <text evidence="1">Belongs to the CdaR family.</text>
</comment>
<evidence type="ECO:0000313" key="3">
    <source>
        <dbReference type="EMBL" id="SEL83189.1"/>
    </source>
</evidence>
<protein>
    <submittedName>
        <fullName evidence="3">DNA-binding transcriptional regulator, PucR family</fullName>
    </submittedName>
</protein>
<dbReference type="PANTHER" id="PTHR33744">
    <property type="entry name" value="CARBOHYDRATE DIACID REGULATOR"/>
    <property type="match status" value="1"/>
</dbReference>
<dbReference type="RefSeq" id="WP_091837025.1">
    <property type="nucleotide sequence ID" value="NZ_FOAN01000005.1"/>
</dbReference>
<dbReference type="InterPro" id="IPR029016">
    <property type="entry name" value="GAF-like_dom_sf"/>
</dbReference>
<dbReference type="InterPro" id="IPR042070">
    <property type="entry name" value="PucR_C-HTH_sf"/>
</dbReference>
<dbReference type="InterPro" id="IPR025736">
    <property type="entry name" value="PucR_C-HTH_dom"/>
</dbReference>
<dbReference type="PANTHER" id="PTHR33744:SF1">
    <property type="entry name" value="DNA-BINDING TRANSCRIPTIONAL ACTIVATOR ADER"/>
    <property type="match status" value="1"/>
</dbReference>
<dbReference type="OrthoDB" id="9792148at2"/>
<sequence length="601" mass="66270">MLDPVSQIASLRDVASRINSGSDLDGLLLDLVKVACEHGGWTMGSIMAVDLTHGHANVVARHDPTLLRRRLEDRWELATSPALLALRTGEPVYIEDARTSEDFPGYRREAFERDYRSVIVLPLGSADAEGRPMVLSLVSRALKPVPSEDLAFMAMIAHLGTIAVEREHRLRAARGVAEDLRHALVAQSDLLQEVLAGGSIEALAERLGEFLQCAVLVIDFSANTLVANGSPMPDLLDAAAWRRLLAEGEADRVIAQLRQSVTRERAGRAELTVSHDGRVLRLQAAVEPLAVEAEQVGALVLFGEEQGGDLRRLTIDSAKFALSVQMMRSVIRFRFETRTLTELFFEIVERRWRDPDDILRRARHLGVSLSRPLRMMVVDLPAAGHGERDRTQQAHQSVARLAGQLSLGCHIVAVGAGLVCLEPEPEGPKREASERFAKRITDVLRHDLQGEPIVVIGGLCQELDDYAGEWERVWRMVRIARGFKRTGVLSALDFGPLPMLIGAADAAEVRRFVDGSIGRVASHDREHGTPYLETLATYLRHGCRSQACADAMGLHVTTLRYRLTRIQELFGIDPEPPDTRFALELALKMHGLIEGAAPALE</sequence>
<feature type="domain" description="GAF" evidence="2">
    <location>
        <begin position="23"/>
        <end position="174"/>
    </location>
</feature>
<evidence type="ECO:0000259" key="2">
    <source>
        <dbReference type="SMART" id="SM00065"/>
    </source>
</evidence>
<dbReference type="Pfam" id="PF17853">
    <property type="entry name" value="GGDEF_2"/>
    <property type="match status" value="1"/>
</dbReference>
<gene>
    <name evidence="3" type="ORF">SAMN04515666_105469</name>
</gene>
<dbReference type="SUPFAM" id="SSF55781">
    <property type="entry name" value="GAF domain-like"/>
    <property type="match status" value="1"/>
</dbReference>
<name>A0A1H7TF93_9HYPH</name>
<dbReference type="EMBL" id="FOAN01000005">
    <property type="protein sequence ID" value="SEL83189.1"/>
    <property type="molecule type" value="Genomic_DNA"/>
</dbReference>
<organism evidence="3 4">
    <name type="scientific">Bosea lupini</name>
    <dbReference type="NCBI Taxonomy" id="1036779"/>
    <lineage>
        <taxon>Bacteria</taxon>
        <taxon>Pseudomonadati</taxon>
        <taxon>Pseudomonadota</taxon>
        <taxon>Alphaproteobacteria</taxon>
        <taxon>Hyphomicrobiales</taxon>
        <taxon>Boseaceae</taxon>
        <taxon>Bosea</taxon>
    </lineage>
</organism>
<dbReference type="Pfam" id="PF13185">
    <property type="entry name" value="GAF_2"/>
    <property type="match status" value="1"/>
</dbReference>
<keyword evidence="3" id="KW-0238">DNA-binding</keyword>
<keyword evidence="4" id="KW-1185">Reference proteome</keyword>
<dbReference type="SMART" id="SM00065">
    <property type="entry name" value="GAF"/>
    <property type="match status" value="1"/>
</dbReference>
<dbReference type="InterPro" id="IPR051448">
    <property type="entry name" value="CdaR-like_regulators"/>
</dbReference>
<reference evidence="4" key="1">
    <citation type="submission" date="2016-10" db="EMBL/GenBank/DDBJ databases">
        <authorList>
            <person name="Varghese N."/>
            <person name="Submissions S."/>
        </authorList>
    </citation>
    <scope>NUCLEOTIDE SEQUENCE [LARGE SCALE GENOMIC DNA]</scope>
    <source>
        <strain evidence="4">LMG 26383,CCUG 61248,R- 45681</strain>
    </source>
</reference>
<accession>A0A1H7TF93</accession>
<evidence type="ECO:0000256" key="1">
    <source>
        <dbReference type="ARBA" id="ARBA00006754"/>
    </source>
</evidence>
<dbReference type="InterPro" id="IPR041522">
    <property type="entry name" value="CdaR_GGDEF"/>
</dbReference>